<name>A0A7D5Z848_9NEIS</name>
<dbReference type="InterPro" id="IPR043129">
    <property type="entry name" value="ATPase_NBD"/>
</dbReference>
<dbReference type="InterPro" id="IPR050696">
    <property type="entry name" value="FtsA/MreB"/>
</dbReference>
<dbReference type="PIRSF" id="PIRSF019169">
    <property type="entry name" value="PilM"/>
    <property type="match status" value="1"/>
</dbReference>
<gene>
    <name evidence="2" type="ORF">HZU75_10695</name>
</gene>
<evidence type="ECO:0000313" key="2">
    <source>
        <dbReference type="EMBL" id="QLI81962.1"/>
    </source>
</evidence>
<evidence type="ECO:0000313" key="3">
    <source>
        <dbReference type="Proteomes" id="UP000510822"/>
    </source>
</evidence>
<dbReference type="Proteomes" id="UP000510822">
    <property type="component" value="Chromosome"/>
</dbReference>
<keyword evidence="3" id="KW-1185">Reference proteome</keyword>
<proteinExistence type="predicted"/>
<sequence>MYLDWRFVAKSDVAKSLSLHCNVYADSIFRITYKGAIALNLDFLKPSAPPLIGVDISASAVKMVELSQTGRNFSLDRYVIEPLPKDAVTDSNITNPDAVAEAVQRAWKQLGSKIKNVAIALPASAVITKKILVAAGMNERDLEMQVETEANQYIPFSLDEVNLDFQVLGFAANNPDEEEVLIAAAKKSKVEERVAAIEEAGLKASVLDVESYATQAAFELMRPQLPNAGENQIVAVVDIGATAMHMNIFKDGQSIYSRDQAYAGNQLTQEIQRKFNMSSEEAEQAKRQGGLPDNYEPDVLQPFMDTLALEISRSLQFFYTSSNYTTVDHILLAGGCSVIHGLDEVVSSRTQVASTMRANPFFSMSTGKVRGKQIQLDAPSLLIACGLAMRRFDPV</sequence>
<dbReference type="Gene3D" id="3.30.1490.300">
    <property type="match status" value="1"/>
</dbReference>
<dbReference type="KEGG" id="cfon:HZU75_10695"/>
<dbReference type="PANTHER" id="PTHR32432">
    <property type="entry name" value="CELL DIVISION PROTEIN FTSA-RELATED"/>
    <property type="match status" value="1"/>
</dbReference>
<accession>A0A7D5Z848</accession>
<reference evidence="2 3" key="1">
    <citation type="journal article" date="2016" name="Int. J. Syst. Evol. Microbiol.">
        <title>Chitinibacter fontanus sp. nov., isolated from a spring.</title>
        <authorList>
            <person name="Sheu S.Y."/>
            <person name="Li Y.S."/>
            <person name="Young C.C."/>
            <person name="Chen W.M."/>
        </authorList>
    </citation>
    <scope>NUCLEOTIDE SEQUENCE [LARGE SCALE GENOMIC DNA]</scope>
    <source>
        <strain evidence="2 3">STM-7</strain>
    </source>
</reference>
<dbReference type="InterPro" id="IPR005883">
    <property type="entry name" value="PilM"/>
</dbReference>
<dbReference type="SMART" id="SM00842">
    <property type="entry name" value="FtsA"/>
    <property type="match status" value="1"/>
</dbReference>
<dbReference type="SUPFAM" id="SSF53067">
    <property type="entry name" value="Actin-like ATPase domain"/>
    <property type="match status" value="2"/>
</dbReference>
<dbReference type="AlphaFoldDB" id="A0A7D5Z848"/>
<evidence type="ECO:0000259" key="1">
    <source>
        <dbReference type="SMART" id="SM00842"/>
    </source>
</evidence>
<dbReference type="PANTHER" id="PTHR32432:SF3">
    <property type="entry name" value="ETHANOLAMINE UTILIZATION PROTEIN EUTJ"/>
    <property type="match status" value="1"/>
</dbReference>
<dbReference type="EMBL" id="CP058952">
    <property type="protein sequence ID" value="QLI81962.1"/>
    <property type="molecule type" value="Genomic_DNA"/>
</dbReference>
<dbReference type="Gene3D" id="3.30.420.40">
    <property type="match status" value="2"/>
</dbReference>
<protein>
    <submittedName>
        <fullName evidence="2">Pilus assembly protein PilM</fullName>
    </submittedName>
</protein>
<dbReference type="NCBIfam" id="TIGR01175">
    <property type="entry name" value="pilM"/>
    <property type="match status" value="1"/>
</dbReference>
<dbReference type="CDD" id="cd24049">
    <property type="entry name" value="ASKHA_NBD_PilM"/>
    <property type="match status" value="1"/>
</dbReference>
<feature type="domain" description="SHS2" evidence="1">
    <location>
        <begin position="51"/>
        <end position="218"/>
    </location>
</feature>
<dbReference type="InterPro" id="IPR003494">
    <property type="entry name" value="SHS2_FtsA"/>
</dbReference>
<dbReference type="Pfam" id="PF11104">
    <property type="entry name" value="PilM_2"/>
    <property type="match status" value="1"/>
</dbReference>
<organism evidence="2 3">
    <name type="scientific">Chitinibacter fontanus</name>
    <dbReference type="NCBI Taxonomy" id="1737446"/>
    <lineage>
        <taxon>Bacteria</taxon>
        <taxon>Pseudomonadati</taxon>
        <taxon>Pseudomonadota</taxon>
        <taxon>Betaproteobacteria</taxon>
        <taxon>Neisseriales</taxon>
        <taxon>Chitinibacteraceae</taxon>
        <taxon>Chitinibacter</taxon>
    </lineage>
</organism>
<dbReference type="GO" id="GO:0051301">
    <property type="term" value="P:cell division"/>
    <property type="evidence" value="ECO:0007669"/>
    <property type="project" value="InterPro"/>
</dbReference>